<accession>A0A212JRR8</accession>
<dbReference type="AlphaFoldDB" id="A0A212JRR8"/>
<evidence type="ECO:0000313" key="1">
    <source>
        <dbReference type="EMBL" id="SBW02123.1"/>
    </source>
</evidence>
<gene>
    <name evidence="1" type="ORF">KL86CLO1_11596</name>
</gene>
<reference evidence="1" key="1">
    <citation type="submission" date="2016-04" db="EMBL/GenBank/DDBJ databases">
        <authorList>
            <person name="Evans L.H."/>
            <person name="Alamgir A."/>
            <person name="Owens N."/>
            <person name="Weber N.D."/>
            <person name="Virtaneva K."/>
            <person name="Barbian K."/>
            <person name="Babar A."/>
            <person name="Rosenke K."/>
        </authorList>
    </citation>
    <scope>NUCLEOTIDE SEQUENCE</scope>
    <source>
        <strain evidence="1">86</strain>
    </source>
</reference>
<sequence>MKKVWILIIKTGFLVVDAEEGDV</sequence>
<dbReference type="EMBL" id="FLUN01000001">
    <property type="protein sequence ID" value="SBW02123.1"/>
    <property type="molecule type" value="Genomic_DNA"/>
</dbReference>
<protein>
    <submittedName>
        <fullName evidence="1">Uncharacterized protein</fullName>
    </submittedName>
</protein>
<organism evidence="1">
    <name type="scientific">uncultured Eubacteriales bacterium</name>
    <dbReference type="NCBI Taxonomy" id="172733"/>
    <lineage>
        <taxon>Bacteria</taxon>
        <taxon>Bacillati</taxon>
        <taxon>Bacillota</taxon>
        <taxon>Clostridia</taxon>
        <taxon>Eubacteriales</taxon>
        <taxon>environmental samples</taxon>
    </lineage>
</organism>
<name>A0A212JRR8_9FIRM</name>
<proteinExistence type="predicted"/>